<feature type="compositionally biased region" description="Basic residues" evidence="1">
    <location>
        <begin position="1"/>
        <end position="16"/>
    </location>
</feature>
<feature type="compositionally biased region" description="Low complexity" evidence="1">
    <location>
        <begin position="17"/>
        <end position="42"/>
    </location>
</feature>
<dbReference type="Proteomes" id="UP000019132">
    <property type="component" value="Unassembled WGS sequence"/>
</dbReference>
<dbReference type="AlphaFoldDB" id="K3X7N0"/>
<name>K3X7N0_GLOUD</name>
<proteinExistence type="predicted"/>
<protein>
    <submittedName>
        <fullName evidence="2">Uncharacterized protein</fullName>
    </submittedName>
</protein>
<evidence type="ECO:0000313" key="3">
    <source>
        <dbReference type="Proteomes" id="UP000019132"/>
    </source>
</evidence>
<dbReference type="HOGENOM" id="CLU_2257188_0_0_1"/>
<organism evidence="2 3">
    <name type="scientific">Globisporangium ultimum (strain ATCC 200006 / CBS 805.95 / DAOM BR144)</name>
    <name type="common">Pythium ultimum</name>
    <dbReference type="NCBI Taxonomy" id="431595"/>
    <lineage>
        <taxon>Eukaryota</taxon>
        <taxon>Sar</taxon>
        <taxon>Stramenopiles</taxon>
        <taxon>Oomycota</taxon>
        <taxon>Peronosporomycetes</taxon>
        <taxon>Pythiales</taxon>
        <taxon>Pythiaceae</taxon>
        <taxon>Globisporangium</taxon>
    </lineage>
</organism>
<reference evidence="3" key="1">
    <citation type="journal article" date="2010" name="Genome Biol.">
        <title>Genome sequence of the necrotrophic plant pathogen Pythium ultimum reveals original pathogenicity mechanisms and effector repertoire.</title>
        <authorList>
            <person name="Levesque C.A."/>
            <person name="Brouwer H."/>
            <person name="Cano L."/>
            <person name="Hamilton J.P."/>
            <person name="Holt C."/>
            <person name="Huitema E."/>
            <person name="Raffaele S."/>
            <person name="Robideau G.P."/>
            <person name="Thines M."/>
            <person name="Win J."/>
            <person name="Zerillo M.M."/>
            <person name="Beakes G.W."/>
            <person name="Boore J.L."/>
            <person name="Busam D."/>
            <person name="Dumas B."/>
            <person name="Ferriera S."/>
            <person name="Fuerstenberg S.I."/>
            <person name="Gachon C.M."/>
            <person name="Gaulin E."/>
            <person name="Govers F."/>
            <person name="Grenville-Briggs L."/>
            <person name="Horner N."/>
            <person name="Hostetler J."/>
            <person name="Jiang R.H."/>
            <person name="Johnson J."/>
            <person name="Krajaejun T."/>
            <person name="Lin H."/>
            <person name="Meijer H.J."/>
            <person name="Moore B."/>
            <person name="Morris P."/>
            <person name="Phuntmart V."/>
            <person name="Puiu D."/>
            <person name="Shetty J."/>
            <person name="Stajich J.E."/>
            <person name="Tripathy S."/>
            <person name="Wawra S."/>
            <person name="van West P."/>
            <person name="Whitty B.R."/>
            <person name="Coutinho P.M."/>
            <person name="Henrissat B."/>
            <person name="Martin F."/>
            <person name="Thomas P.D."/>
            <person name="Tyler B.M."/>
            <person name="De Vries R.P."/>
            <person name="Kamoun S."/>
            <person name="Yandell M."/>
            <person name="Tisserat N."/>
            <person name="Buell C.R."/>
        </authorList>
    </citation>
    <scope>NUCLEOTIDE SEQUENCE</scope>
    <source>
        <strain evidence="3">DAOM:BR144</strain>
    </source>
</reference>
<dbReference type="EMBL" id="GL376577">
    <property type="status" value="NOT_ANNOTATED_CDS"/>
    <property type="molecule type" value="Genomic_DNA"/>
</dbReference>
<dbReference type="EnsemblProtists" id="PYU1_T013229">
    <property type="protein sequence ID" value="PYU1_T013229"/>
    <property type="gene ID" value="PYU1_G013200"/>
</dbReference>
<reference evidence="2" key="3">
    <citation type="submission" date="2015-02" db="UniProtKB">
        <authorList>
            <consortium name="EnsemblProtists"/>
        </authorList>
    </citation>
    <scope>IDENTIFICATION</scope>
    <source>
        <strain evidence="2">DAOM BR144</strain>
    </source>
</reference>
<keyword evidence="3" id="KW-1185">Reference proteome</keyword>
<dbReference type="InParanoid" id="K3X7N0"/>
<sequence>CSCSRRSNRRSTRPSRSRPSFGTSPRSRSCSSASARRPSSSTRRTRRWRSTISALKENHASDCYTQNEKKRKENEWTLMEKQSEAIRRADTRFLKEGIRICARL</sequence>
<evidence type="ECO:0000256" key="1">
    <source>
        <dbReference type="SAM" id="MobiDB-lite"/>
    </source>
</evidence>
<evidence type="ECO:0000313" key="2">
    <source>
        <dbReference type="EnsemblProtists" id="PYU1_T013229"/>
    </source>
</evidence>
<reference evidence="3" key="2">
    <citation type="submission" date="2010-04" db="EMBL/GenBank/DDBJ databases">
        <authorList>
            <person name="Buell R."/>
            <person name="Hamilton J."/>
            <person name="Hostetler J."/>
        </authorList>
    </citation>
    <scope>NUCLEOTIDE SEQUENCE [LARGE SCALE GENOMIC DNA]</scope>
    <source>
        <strain evidence="3">DAOM:BR144</strain>
    </source>
</reference>
<dbReference type="VEuPathDB" id="FungiDB:PYU1_G013200"/>
<feature type="region of interest" description="Disordered" evidence="1">
    <location>
        <begin position="1"/>
        <end position="49"/>
    </location>
</feature>
<accession>K3X7N0</accession>